<reference evidence="1" key="1">
    <citation type="submission" date="2024-02" db="EMBL/GenBank/DDBJ databases">
        <title>Metagenome Assembled Genome of Zalaria obscura JY119.</title>
        <authorList>
            <person name="Vighnesh L."/>
            <person name="Jagadeeshwari U."/>
            <person name="Venkata Ramana C."/>
            <person name="Sasikala C."/>
        </authorList>
    </citation>
    <scope>NUCLEOTIDE SEQUENCE</scope>
    <source>
        <strain evidence="1">JY119</strain>
    </source>
</reference>
<gene>
    <name evidence="1" type="ORF">M8818_006147</name>
</gene>
<organism evidence="1 2">
    <name type="scientific">Zalaria obscura</name>
    <dbReference type="NCBI Taxonomy" id="2024903"/>
    <lineage>
        <taxon>Eukaryota</taxon>
        <taxon>Fungi</taxon>
        <taxon>Dikarya</taxon>
        <taxon>Ascomycota</taxon>
        <taxon>Pezizomycotina</taxon>
        <taxon>Dothideomycetes</taxon>
        <taxon>Dothideomycetidae</taxon>
        <taxon>Dothideales</taxon>
        <taxon>Zalariaceae</taxon>
        <taxon>Zalaria</taxon>
    </lineage>
</organism>
<dbReference type="Proteomes" id="UP001320706">
    <property type="component" value="Unassembled WGS sequence"/>
</dbReference>
<name>A0ACC3S820_9PEZI</name>
<proteinExistence type="predicted"/>
<comment type="caution">
    <text evidence="1">The sequence shown here is derived from an EMBL/GenBank/DDBJ whole genome shotgun (WGS) entry which is preliminary data.</text>
</comment>
<evidence type="ECO:0000313" key="2">
    <source>
        <dbReference type="Proteomes" id="UP001320706"/>
    </source>
</evidence>
<accession>A0ACC3S820</accession>
<sequence>MNAWGRWLQASLHGQLCKVCSGLFLRTSKPRLAYALLPPLFLILYFPAIIRTPSSFETRIGLQTSLSKVRKLLSVLVGLTFTFAFFYAQWTLITLCSSTGENSWSSMATPLLSE</sequence>
<evidence type="ECO:0000313" key="1">
    <source>
        <dbReference type="EMBL" id="KAK8200830.1"/>
    </source>
</evidence>
<protein>
    <submittedName>
        <fullName evidence="1">Uncharacterized protein</fullName>
    </submittedName>
</protein>
<dbReference type="EMBL" id="JAMKPW020000038">
    <property type="protein sequence ID" value="KAK8200830.1"/>
    <property type="molecule type" value="Genomic_DNA"/>
</dbReference>
<keyword evidence="2" id="KW-1185">Reference proteome</keyword>